<comment type="caution">
    <text evidence="2">The sequence shown here is derived from an EMBL/GenBank/DDBJ whole genome shotgun (WGS) entry which is preliminary data.</text>
</comment>
<organism evidence="2 3">
    <name type="scientific">Streptomyces cacaoi</name>
    <dbReference type="NCBI Taxonomy" id="1898"/>
    <lineage>
        <taxon>Bacteria</taxon>
        <taxon>Bacillati</taxon>
        <taxon>Actinomycetota</taxon>
        <taxon>Actinomycetes</taxon>
        <taxon>Kitasatosporales</taxon>
        <taxon>Streptomycetaceae</taxon>
        <taxon>Streptomyces</taxon>
    </lineage>
</organism>
<dbReference type="Pfam" id="PF01613">
    <property type="entry name" value="Flavin_Reduct"/>
    <property type="match status" value="1"/>
</dbReference>
<dbReference type="RefSeq" id="WP_086814753.1">
    <property type="nucleotide sequence ID" value="NZ_BJMM01000003.1"/>
</dbReference>
<dbReference type="Gene3D" id="2.30.110.10">
    <property type="entry name" value="Electron Transport, Fmn-binding Protein, Chain A"/>
    <property type="match status" value="1"/>
</dbReference>
<dbReference type="SUPFAM" id="SSF50475">
    <property type="entry name" value="FMN-binding split barrel"/>
    <property type="match status" value="1"/>
</dbReference>
<accession>A0A4Y3QSZ8</accession>
<dbReference type="AlphaFoldDB" id="A0A4Y3QSZ8"/>
<dbReference type="OrthoDB" id="9789254at2"/>
<sequence length="56" mass="5572">MGNAATGVTVVTTDGPHGRYGQTVSAMCSVSADPPALLVCVTVRSPLPRGATASSR</sequence>
<dbReference type="GO" id="GO:0016646">
    <property type="term" value="F:oxidoreductase activity, acting on the CH-NH group of donors, NAD or NADP as acceptor"/>
    <property type="evidence" value="ECO:0007669"/>
    <property type="project" value="UniProtKB-ARBA"/>
</dbReference>
<gene>
    <name evidence="2" type="ORF">SCA03_10870</name>
</gene>
<name>A0A4Y3QSZ8_STRCI</name>
<protein>
    <recommendedName>
        <fullName evidence="1">Flavin reductase like domain-containing protein</fullName>
    </recommendedName>
</protein>
<dbReference type="GO" id="GO:0010181">
    <property type="term" value="F:FMN binding"/>
    <property type="evidence" value="ECO:0007669"/>
    <property type="project" value="InterPro"/>
</dbReference>
<reference evidence="2 3" key="1">
    <citation type="submission" date="2019-06" db="EMBL/GenBank/DDBJ databases">
        <title>Whole genome shotgun sequence of Streptomyces cacaoi subsp. cacaoi NBRC 12748.</title>
        <authorList>
            <person name="Hosoyama A."/>
            <person name="Uohara A."/>
            <person name="Ohji S."/>
            <person name="Ichikawa N."/>
        </authorList>
    </citation>
    <scope>NUCLEOTIDE SEQUENCE [LARGE SCALE GENOMIC DNA]</scope>
    <source>
        <strain evidence="2 3">NBRC 12748</strain>
    </source>
</reference>
<keyword evidence="3" id="KW-1185">Reference proteome</keyword>
<dbReference type="EMBL" id="BJMM01000003">
    <property type="protein sequence ID" value="GEB48536.1"/>
    <property type="molecule type" value="Genomic_DNA"/>
</dbReference>
<feature type="domain" description="Flavin reductase like" evidence="1">
    <location>
        <begin position="1"/>
        <end position="45"/>
    </location>
</feature>
<dbReference type="Proteomes" id="UP000319210">
    <property type="component" value="Unassembled WGS sequence"/>
</dbReference>
<dbReference type="InterPro" id="IPR002563">
    <property type="entry name" value="Flavin_Rdtase-like_dom"/>
</dbReference>
<proteinExistence type="predicted"/>
<dbReference type="InterPro" id="IPR012349">
    <property type="entry name" value="Split_barrel_FMN-bd"/>
</dbReference>
<evidence type="ECO:0000313" key="3">
    <source>
        <dbReference type="Proteomes" id="UP000319210"/>
    </source>
</evidence>
<evidence type="ECO:0000259" key="1">
    <source>
        <dbReference type="Pfam" id="PF01613"/>
    </source>
</evidence>
<evidence type="ECO:0000313" key="2">
    <source>
        <dbReference type="EMBL" id="GEB48536.1"/>
    </source>
</evidence>